<gene>
    <name evidence="1" type="ORF">AB3X52_18845</name>
</gene>
<organism evidence="1 2">
    <name type="scientific">Nocardioides eburneus</name>
    <dbReference type="NCBI Taxonomy" id="3231482"/>
    <lineage>
        <taxon>Bacteria</taxon>
        <taxon>Bacillati</taxon>
        <taxon>Actinomycetota</taxon>
        <taxon>Actinomycetes</taxon>
        <taxon>Propionibacteriales</taxon>
        <taxon>Nocardioidaceae</taxon>
        <taxon>Nocardioides</taxon>
    </lineage>
</organism>
<proteinExistence type="predicted"/>
<protein>
    <recommendedName>
        <fullName evidence="3">Aminoglycoside phosphotransferase family protein</fullName>
    </recommendedName>
</protein>
<reference evidence="1 2" key="1">
    <citation type="submission" date="2024-07" db="EMBL/GenBank/DDBJ databases">
        <authorList>
            <person name="Lee S."/>
            <person name="Kang M."/>
        </authorList>
    </citation>
    <scope>NUCLEOTIDE SEQUENCE [LARGE SCALE GENOMIC DNA]</scope>
    <source>
        <strain evidence="1 2">DS6</strain>
    </source>
</reference>
<comment type="caution">
    <text evidence="1">The sequence shown here is derived from an EMBL/GenBank/DDBJ whole genome shotgun (WGS) entry which is preliminary data.</text>
</comment>
<keyword evidence="2" id="KW-1185">Reference proteome</keyword>
<name>A0ABV3T3A1_9ACTN</name>
<evidence type="ECO:0000313" key="2">
    <source>
        <dbReference type="Proteomes" id="UP001556631"/>
    </source>
</evidence>
<accession>A0ABV3T3A1</accession>
<dbReference type="SUPFAM" id="SSF56112">
    <property type="entry name" value="Protein kinase-like (PK-like)"/>
    <property type="match status" value="1"/>
</dbReference>
<dbReference type="Proteomes" id="UP001556631">
    <property type="component" value="Unassembled WGS sequence"/>
</dbReference>
<sequence length="314" mass="34339">MTTPNPTLALPTIPHGRTARRLEWVHLPPLVRREVERRLGAKVVAAQSQDAGFTPGMAAVLTCADGSRHFVKAASAKAQRMFAEAYREEARKLKTLAGWIPAPRLRWSHEAYDWVLLCFEYVEGRAPQRPWTSSELAAVSDLLVETAGALTPPPGSGWRTFAEEHAAFPDLWDRLGHLPHAAEAAELAAGFADHTAGETLVHLDVRDDNVLIRPDGSVLLCDWNWPVLGAAWLDSLILLIGPRGDGVDVERHVAGHPLLGAVEPVAVDSVLALLAGYFLACAADPVPSFSPYVRAVQQWQGDVCLDWLAERRGW</sequence>
<dbReference type="InterPro" id="IPR011009">
    <property type="entry name" value="Kinase-like_dom_sf"/>
</dbReference>
<evidence type="ECO:0008006" key="3">
    <source>
        <dbReference type="Google" id="ProtNLM"/>
    </source>
</evidence>
<evidence type="ECO:0000313" key="1">
    <source>
        <dbReference type="EMBL" id="MEX0429681.1"/>
    </source>
</evidence>
<dbReference type="RefSeq" id="WP_367995648.1">
    <property type="nucleotide sequence ID" value="NZ_JBFPJR010000055.1"/>
</dbReference>
<dbReference type="EMBL" id="JBFPJR010000055">
    <property type="protein sequence ID" value="MEX0429681.1"/>
    <property type="molecule type" value="Genomic_DNA"/>
</dbReference>